<gene>
    <name evidence="2" type="ORF">DB31_3094</name>
</gene>
<keyword evidence="3" id="KW-1185">Reference proteome</keyword>
<accession>A0A085W5S2</accession>
<dbReference type="STRING" id="394096.DB31_3094"/>
<dbReference type="PATRIC" id="fig|394096.3.peg.7419"/>
<dbReference type="Proteomes" id="UP000028725">
    <property type="component" value="Unassembled WGS sequence"/>
</dbReference>
<evidence type="ECO:0000313" key="2">
    <source>
        <dbReference type="EMBL" id="KFE63035.1"/>
    </source>
</evidence>
<dbReference type="EMBL" id="JMCB01000019">
    <property type="protein sequence ID" value="KFE63035.1"/>
    <property type="molecule type" value="Genomic_DNA"/>
</dbReference>
<reference evidence="2 3" key="1">
    <citation type="submission" date="2014-04" db="EMBL/GenBank/DDBJ databases">
        <title>Genome assembly of Hyalangium minutum DSM 14724.</title>
        <authorList>
            <person name="Sharma G."/>
            <person name="Subramanian S."/>
        </authorList>
    </citation>
    <scope>NUCLEOTIDE SEQUENCE [LARGE SCALE GENOMIC DNA]</scope>
    <source>
        <strain evidence="2 3">DSM 14724</strain>
    </source>
</reference>
<organism evidence="2 3">
    <name type="scientific">Hyalangium minutum</name>
    <dbReference type="NCBI Taxonomy" id="394096"/>
    <lineage>
        <taxon>Bacteria</taxon>
        <taxon>Pseudomonadati</taxon>
        <taxon>Myxococcota</taxon>
        <taxon>Myxococcia</taxon>
        <taxon>Myxococcales</taxon>
        <taxon>Cystobacterineae</taxon>
        <taxon>Archangiaceae</taxon>
        <taxon>Hyalangium</taxon>
    </lineage>
</organism>
<protein>
    <submittedName>
        <fullName evidence="2">Uncharacterized protein</fullName>
    </submittedName>
</protein>
<proteinExistence type="predicted"/>
<feature type="region of interest" description="Disordered" evidence="1">
    <location>
        <begin position="147"/>
        <end position="186"/>
    </location>
</feature>
<dbReference type="AlphaFoldDB" id="A0A085W5S2"/>
<name>A0A085W5S2_9BACT</name>
<sequence length="354" mass="39176">MVLADAIIAARMHPAIDTSAKKIFAAPEFFFRGGSAGVYNIEDVSYINEFLDTFLAKPHYKKWTFVLGTALAAMPEENSKTEILNISLVRNGGVRVTGKTDASEQDALAHGSSDSRLIYKEYVSAIDFLGPNFGRGDLFHDDPAQGGRAHIRGKPKTLMPTSGARPTGKYMRHRNSANEHGRTRTWKPSGHLQGEIYGEFLHGRIKTLPELNRRLRPTTYKTSERSRTGLGGGIDFQMSGMRFALEICLDHAQQRAAEAVHSDVDVHLVTSCGMTPRYSCCKSRGFLFHVDGITDDAARVWAYKRTSSGHLQMRPQTSLDMTHPSRWLNSTTDATNLFEAGKGSVVIFRADALP</sequence>
<comment type="caution">
    <text evidence="2">The sequence shown here is derived from an EMBL/GenBank/DDBJ whole genome shotgun (WGS) entry which is preliminary data.</text>
</comment>
<evidence type="ECO:0000313" key="3">
    <source>
        <dbReference type="Proteomes" id="UP000028725"/>
    </source>
</evidence>
<evidence type="ECO:0000256" key="1">
    <source>
        <dbReference type="SAM" id="MobiDB-lite"/>
    </source>
</evidence>